<gene>
    <name evidence="13" type="ORF">SAMN04487926_11824</name>
</gene>
<evidence type="ECO:0000256" key="2">
    <source>
        <dbReference type="ARBA" id="ARBA00011233"/>
    </source>
</evidence>
<dbReference type="InterPro" id="IPR023614">
    <property type="entry name" value="Porin_dom_sf"/>
</dbReference>
<dbReference type="SUPFAM" id="SSF56935">
    <property type="entry name" value="Porins"/>
    <property type="match status" value="1"/>
</dbReference>
<evidence type="ECO:0000313" key="14">
    <source>
        <dbReference type="Proteomes" id="UP000198900"/>
    </source>
</evidence>
<dbReference type="EMBL" id="FNDI01000018">
    <property type="protein sequence ID" value="SDI49907.1"/>
    <property type="molecule type" value="Genomic_DNA"/>
</dbReference>
<dbReference type="PROSITE" id="PS51257">
    <property type="entry name" value="PROKAR_LIPOPROTEIN"/>
    <property type="match status" value="1"/>
</dbReference>
<comment type="caution">
    <text evidence="13">The sequence shown here is derived from an EMBL/GenBank/DDBJ whole genome shotgun (WGS) entry which is preliminary data.</text>
</comment>
<comment type="subunit">
    <text evidence="2">Homotrimer.</text>
</comment>
<dbReference type="AlphaFoldDB" id="A0A7Z7BAY2"/>
<keyword evidence="4" id="KW-1134">Transmembrane beta strand</keyword>
<dbReference type="Gene3D" id="2.40.160.10">
    <property type="entry name" value="Porin"/>
    <property type="match status" value="1"/>
</dbReference>
<feature type="domain" description="Porin" evidence="12">
    <location>
        <begin position="13"/>
        <end position="329"/>
    </location>
</feature>
<keyword evidence="5" id="KW-0812">Transmembrane</keyword>
<keyword evidence="14" id="KW-1185">Reference proteome</keyword>
<dbReference type="Pfam" id="PF13609">
    <property type="entry name" value="Porin_4"/>
    <property type="match status" value="1"/>
</dbReference>
<evidence type="ECO:0000256" key="5">
    <source>
        <dbReference type="ARBA" id="ARBA00022692"/>
    </source>
</evidence>
<evidence type="ECO:0000256" key="9">
    <source>
        <dbReference type="ARBA" id="ARBA00023136"/>
    </source>
</evidence>
<evidence type="ECO:0000256" key="4">
    <source>
        <dbReference type="ARBA" id="ARBA00022452"/>
    </source>
</evidence>
<organism evidence="13 14">
    <name type="scientific">Paraburkholderia steynii</name>
    <dbReference type="NCBI Taxonomy" id="1245441"/>
    <lineage>
        <taxon>Bacteria</taxon>
        <taxon>Pseudomonadati</taxon>
        <taxon>Pseudomonadota</taxon>
        <taxon>Betaproteobacteria</taxon>
        <taxon>Burkholderiales</taxon>
        <taxon>Burkholderiaceae</taxon>
        <taxon>Paraburkholderia</taxon>
    </lineage>
</organism>
<evidence type="ECO:0000256" key="3">
    <source>
        <dbReference type="ARBA" id="ARBA00022448"/>
    </source>
</evidence>
<dbReference type="RefSeq" id="WP_091783757.1">
    <property type="nucleotide sequence ID" value="NZ_FNDI01000018.1"/>
</dbReference>
<keyword evidence="3" id="KW-0813">Transport</keyword>
<dbReference type="CDD" id="cd00342">
    <property type="entry name" value="gram_neg_porins"/>
    <property type="match status" value="1"/>
</dbReference>
<keyword evidence="10" id="KW-0998">Cell outer membrane</keyword>
<dbReference type="InterPro" id="IPR050298">
    <property type="entry name" value="Gram-neg_bact_OMP"/>
</dbReference>
<evidence type="ECO:0000256" key="11">
    <source>
        <dbReference type="SAM" id="SignalP"/>
    </source>
</evidence>
<feature type="chain" id="PRO_5031040012" evidence="11">
    <location>
        <begin position="21"/>
        <end position="363"/>
    </location>
</feature>
<dbReference type="PANTHER" id="PTHR34501:SF9">
    <property type="entry name" value="MAJOR OUTER MEMBRANE PROTEIN P.IA"/>
    <property type="match status" value="1"/>
</dbReference>
<accession>A0A7Z7BAY2</accession>
<feature type="signal peptide" evidence="11">
    <location>
        <begin position="1"/>
        <end position="20"/>
    </location>
</feature>
<evidence type="ECO:0000256" key="6">
    <source>
        <dbReference type="ARBA" id="ARBA00022729"/>
    </source>
</evidence>
<protein>
    <submittedName>
        <fullName evidence="13">Outer membrane protein (Porin)</fullName>
    </submittedName>
</protein>
<dbReference type="Proteomes" id="UP000198900">
    <property type="component" value="Unassembled WGS sequence"/>
</dbReference>
<comment type="subcellular location">
    <subcellularLocation>
        <location evidence="1">Cell outer membrane</location>
        <topology evidence="1">Multi-pass membrane protein</topology>
    </subcellularLocation>
</comment>
<keyword evidence="9" id="KW-0472">Membrane</keyword>
<proteinExistence type="predicted"/>
<reference evidence="13" key="1">
    <citation type="submission" date="2016-10" db="EMBL/GenBank/DDBJ databases">
        <authorList>
            <person name="Varghese N."/>
            <person name="Submissions S."/>
        </authorList>
    </citation>
    <scope>NUCLEOTIDE SEQUENCE [LARGE SCALE GENOMIC DNA]</scope>
    <source>
        <strain evidence="13">YR281</strain>
    </source>
</reference>
<evidence type="ECO:0000256" key="10">
    <source>
        <dbReference type="ARBA" id="ARBA00023237"/>
    </source>
</evidence>
<evidence type="ECO:0000313" key="13">
    <source>
        <dbReference type="EMBL" id="SDI49907.1"/>
    </source>
</evidence>
<keyword evidence="8" id="KW-0626">Porin</keyword>
<keyword evidence="6 11" id="KW-0732">Signal</keyword>
<dbReference type="PANTHER" id="PTHR34501">
    <property type="entry name" value="PROTEIN YDDL-RELATED"/>
    <property type="match status" value="1"/>
</dbReference>
<keyword evidence="7" id="KW-0406">Ion transport</keyword>
<sequence>MQKSITMISVGLLIACRASAQSSVTAYGLLDSGISYISNEGGHASLKFADGMYAPNLMGFQGMEELGGGTKAIFKLEDQFQLGTGSILMPGLFGRNAYIGLDDARFGTLTLGNVYEFMFSSLTGAGNSPGLTTGGLHNFPAGPFQKLALPANATGWFDWSNTSGTPVHNAVRYQSPTFAGLSIGALYSFGGVAGSFGSNSAVSLGMNYDAGPLGIGAAYTNRKYPGATGGSPQISIRNWGVGAHYAFGQILATANFVTVRNEFNGAHAYAGQLGGTWQISPIWSLGANYIYMKGNSELDNNHASQVGALLNYELSKRTTLYAEGVYQRANSGANASINGITDPNGSSTTPTQAIARVGMHTVF</sequence>
<dbReference type="GO" id="GO:0009279">
    <property type="term" value="C:cell outer membrane"/>
    <property type="evidence" value="ECO:0007669"/>
    <property type="project" value="UniProtKB-SubCell"/>
</dbReference>
<name>A0A7Z7BAY2_9BURK</name>
<evidence type="ECO:0000256" key="8">
    <source>
        <dbReference type="ARBA" id="ARBA00023114"/>
    </source>
</evidence>
<dbReference type="InterPro" id="IPR033900">
    <property type="entry name" value="Gram_neg_porin_domain"/>
</dbReference>
<dbReference type="GO" id="GO:0015288">
    <property type="term" value="F:porin activity"/>
    <property type="evidence" value="ECO:0007669"/>
    <property type="project" value="UniProtKB-KW"/>
</dbReference>
<dbReference type="GO" id="GO:0006811">
    <property type="term" value="P:monoatomic ion transport"/>
    <property type="evidence" value="ECO:0007669"/>
    <property type="project" value="UniProtKB-KW"/>
</dbReference>
<dbReference type="GO" id="GO:0046930">
    <property type="term" value="C:pore complex"/>
    <property type="evidence" value="ECO:0007669"/>
    <property type="project" value="UniProtKB-KW"/>
</dbReference>
<evidence type="ECO:0000256" key="1">
    <source>
        <dbReference type="ARBA" id="ARBA00004571"/>
    </source>
</evidence>
<evidence type="ECO:0000256" key="7">
    <source>
        <dbReference type="ARBA" id="ARBA00023065"/>
    </source>
</evidence>
<evidence type="ECO:0000259" key="12">
    <source>
        <dbReference type="Pfam" id="PF13609"/>
    </source>
</evidence>